<sequence length="150" mass="16411">MIPALRPARALRCVVLLASAAALVACSADEITVVDDDPRLIVHAFDSHDFLRPDHSIGGSLRYNADTGCMFLMDRGAKLLIWPEGTTPVLTDGERGVEVPDYGIAMQRDDIRLSYYSVPEDYYVDFDGWEAAESCVPGSGDVVFVSQLLD</sequence>
<organism evidence="2 3">
    <name type="scientific">Natronosporangium hydrolyticum</name>
    <dbReference type="NCBI Taxonomy" id="2811111"/>
    <lineage>
        <taxon>Bacteria</taxon>
        <taxon>Bacillati</taxon>
        <taxon>Actinomycetota</taxon>
        <taxon>Actinomycetes</taxon>
        <taxon>Micromonosporales</taxon>
        <taxon>Micromonosporaceae</taxon>
        <taxon>Natronosporangium</taxon>
    </lineage>
</organism>
<proteinExistence type="predicted"/>
<gene>
    <name evidence="2" type="ORF">JQS43_07625</name>
</gene>
<dbReference type="AlphaFoldDB" id="A0A895YF02"/>
<accession>A0A895YF02</accession>
<evidence type="ECO:0000313" key="2">
    <source>
        <dbReference type="EMBL" id="QSB16161.1"/>
    </source>
</evidence>
<dbReference type="Proteomes" id="UP000662857">
    <property type="component" value="Chromosome"/>
</dbReference>
<evidence type="ECO:0008006" key="4">
    <source>
        <dbReference type="Google" id="ProtNLM"/>
    </source>
</evidence>
<dbReference type="PROSITE" id="PS51257">
    <property type="entry name" value="PROKAR_LIPOPROTEIN"/>
    <property type="match status" value="1"/>
</dbReference>
<keyword evidence="3" id="KW-1185">Reference proteome</keyword>
<evidence type="ECO:0000256" key="1">
    <source>
        <dbReference type="SAM" id="SignalP"/>
    </source>
</evidence>
<feature type="chain" id="PRO_5034083937" description="DUF192 domain-containing protein" evidence="1">
    <location>
        <begin position="28"/>
        <end position="150"/>
    </location>
</feature>
<dbReference type="KEGG" id="nhy:JQS43_07625"/>
<keyword evidence="1" id="KW-0732">Signal</keyword>
<reference evidence="2" key="1">
    <citation type="submission" date="2021-02" db="EMBL/GenBank/DDBJ databases">
        <title>Natrosporangium hydrolyticum gen. nov., sp. nov, a haloalkaliphilic actinobacterium from a soda solonchak soil.</title>
        <authorList>
            <person name="Sorokin D.Y."/>
            <person name="Khijniak T.V."/>
            <person name="Zakharycheva A.P."/>
            <person name="Boueva O.V."/>
            <person name="Ariskina E.V."/>
            <person name="Hahnke R.L."/>
            <person name="Bunk B."/>
            <person name="Sproer C."/>
            <person name="Schumann P."/>
            <person name="Evtushenko L.I."/>
            <person name="Kublanov I.V."/>
        </authorList>
    </citation>
    <scope>NUCLEOTIDE SEQUENCE</scope>
    <source>
        <strain evidence="2">DSM 106523</strain>
    </source>
</reference>
<name>A0A895YF02_9ACTN</name>
<protein>
    <recommendedName>
        <fullName evidence="4">DUF192 domain-containing protein</fullName>
    </recommendedName>
</protein>
<dbReference type="EMBL" id="CP070499">
    <property type="protein sequence ID" value="QSB16161.1"/>
    <property type="molecule type" value="Genomic_DNA"/>
</dbReference>
<dbReference type="RefSeq" id="WP_239678362.1">
    <property type="nucleotide sequence ID" value="NZ_CP070499.1"/>
</dbReference>
<evidence type="ECO:0000313" key="3">
    <source>
        <dbReference type="Proteomes" id="UP000662857"/>
    </source>
</evidence>
<feature type="signal peptide" evidence="1">
    <location>
        <begin position="1"/>
        <end position="27"/>
    </location>
</feature>